<dbReference type="EMBL" id="VXMH01000018">
    <property type="protein sequence ID" value="MYC94130.1"/>
    <property type="molecule type" value="Genomic_DNA"/>
</dbReference>
<feature type="transmembrane region" description="Helical" evidence="1">
    <location>
        <begin position="120"/>
        <end position="138"/>
    </location>
</feature>
<sequence>MQPIQHLFTRSLNPLHRWLLPVGALCTFFGYVRPWIAHKAAGLAVLGLDLGELVKFLHPVQQGEIRLWREGFYLPLVAVSISLSLNAFCRSSSASGRQDANADGTVAEERGPRYGWPVRIALLLLAIVTALNLLPPAWTPRLLLTPEFRLQAAAMVLCLALVAFSPLVGILQSPRSLFESFGGTADAAGRRGCLWRAAWSIALVRGSLLVVSAGAAIYFPVAQFRLVLPTLAELYGQTPEIGWGPALMVAGLTGLLVHGLSDISSLLRE</sequence>
<proteinExistence type="predicted"/>
<gene>
    <name evidence="2" type="ORF">F4X14_04090</name>
</gene>
<evidence type="ECO:0000256" key="1">
    <source>
        <dbReference type="SAM" id="Phobius"/>
    </source>
</evidence>
<accession>A0A6B1D2R4</accession>
<organism evidence="2">
    <name type="scientific">Caldilineaceae bacterium SB0661_bin_32</name>
    <dbReference type="NCBI Taxonomy" id="2605255"/>
    <lineage>
        <taxon>Bacteria</taxon>
        <taxon>Bacillati</taxon>
        <taxon>Chloroflexota</taxon>
        <taxon>Caldilineae</taxon>
        <taxon>Caldilineales</taxon>
        <taxon>Caldilineaceae</taxon>
    </lineage>
</organism>
<feature type="transmembrane region" description="Helical" evidence="1">
    <location>
        <begin position="18"/>
        <end position="36"/>
    </location>
</feature>
<keyword evidence="1" id="KW-0472">Membrane</keyword>
<comment type="caution">
    <text evidence="2">The sequence shown here is derived from an EMBL/GenBank/DDBJ whole genome shotgun (WGS) entry which is preliminary data.</text>
</comment>
<feature type="transmembrane region" description="Helical" evidence="1">
    <location>
        <begin position="241"/>
        <end position="260"/>
    </location>
</feature>
<reference evidence="2" key="1">
    <citation type="submission" date="2019-09" db="EMBL/GenBank/DDBJ databases">
        <title>Characterisation of the sponge microbiome using genome-centric metagenomics.</title>
        <authorList>
            <person name="Engelberts J.P."/>
            <person name="Robbins S.J."/>
            <person name="De Goeij J.M."/>
            <person name="Aranda M."/>
            <person name="Bell S.C."/>
            <person name="Webster N.S."/>
        </authorList>
    </citation>
    <scope>NUCLEOTIDE SEQUENCE</scope>
    <source>
        <strain evidence="2">SB0661_bin_32</strain>
    </source>
</reference>
<dbReference type="AlphaFoldDB" id="A0A6B1D2R4"/>
<feature type="transmembrane region" description="Helical" evidence="1">
    <location>
        <begin position="197"/>
        <end position="221"/>
    </location>
</feature>
<evidence type="ECO:0000313" key="2">
    <source>
        <dbReference type="EMBL" id="MYC94130.1"/>
    </source>
</evidence>
<keyword evidence="1" id="KW-0812">Transmembrane</keyword>
<feature type="transmembrane region" description="Helical" evidence="1">
    <location>
        <begin position="150"/>
        <end position="171"/>
    </location>
</feature>
<keyword evidence="1" id="KW-1133">Transmembrane helix</keyword>
<protein>
    <submittedName>
        <fullName evidence="2">Uncharacterized protein</fullName>
    </submittedName>
</protein>
<name>A0A6B1D2R4_9CHLR</name>